<dbReference type="EMBL" id="CP001736">
    <property type="protein sequence ID" value="ADB33166.1"/>
    <property type="molecule type" value="Genomic_DNA"/>
</dbReference>
<dbReference type="eggNOG" id="COG0456">
    <property type="taxonomic scope" value="Bacteria"/>
</dbReference>
<proteinExistence type="predicted"/>
<dbReference type="Proteomes" id="UP000007967">
    <property type="component" value="Chromosome"/>
</dbReference>
<reference evidence="2 3" key="2">
    <citation type="journal article" date="2010" name="Stand. Genomic Sci.">
        <title>Complete genome sequence of Kribbella flavida type strain (IFO 14399).</title>
        <authorList>
            <person name="Pukall R."/>
            <person name="Lapidus A."/>
            <person name="Glavina Del Rio T."/>
            <person name="Copeland A."/>
            <person name="Tice H."/>
            <person name="Cheng J.-F."/>
            <person name="Lucas S."/>
            <person name="Chen F."/>
            <person name="Nolan M."/>
            <person name="LaButti K."/>
            <person name="Pati A."/>
            <person name="Ivanova N."/>
            <person name="Mavrommatis K."/>
            <person name="Mikhailova N."/>
            <person name="Pitluck S."/>
            <person name="Bruce D."/>
            <person name="Goodwin L."/>
            <person name="Land M."/>
            <person name="Hauser L."/>
            <person name="Chang Y.-J."/>
            <person name="Jeffries C.D."/>
            <person name="Chen A."/>
            <person name="Palaniappan K."/>
            <person name="Chain P."/>
            <person name="Rohde M."/>
            <person name="Goeker M."/>
            <person name="Bristow J."/>
            <person name="Eisen J.A."/>
            <person name="Markowitz V."/>
            <person name="Hugenholtz P."/>
            <person name="Kyrpides N.C."/>
            <person name="Klenk H.-P."/>
            <person name="Brettin T."/>
        </authorList>
    </citation>
    <scope>NUCLEOTIDE SEQUENCE [LARGE SCALE GENOMIC DNA]</scope>
    <source>
        <strain evidence="3">DSM 17836 / JCM 10339 / NBRC 14399</strain>
    </source>
</reference>
<protein>
    <submittedName>
        <fullName evidence="2">GCN5-related N-acetyltransferase</fullName>
    </submittedName>
</protein>
<dbReference type="Gene3D" id="3.40.630.30">
    <property type="match status" value="1"/>
</dbReference>
<dbReference type="PROSITE" id="PS51186">
    <property type="entry name" value="GNAT"/>
    <property type="match status" value="1"/>
</dbReference>
<evidence type="ECO:0000313" key="3">
    <source>
        <dbReference type="Proteomes" id="UP000007967"/>
    </source>
</evidence>
<dbReference type="Pfam" id="PF00583">
    <property type="entry name" value="Acetyltransf_1"/>
    <property type="match status" value="1"/>
</dbReference>
<dbReference type="OrthoDB" id="3239945at2"/>
<dbReference type="STRING" id="479435.Kfla_4119"/>
<accession>D2PSM8</accession>
<keyword evidence="3" id="KW-1185">Reference proteome</keyword>
<sequence>MTIEVHPVDASRWADLEELFGGSGGYDGCWCMFWRLPNKELNANGPEANRQALHDLVHTGAQVGLVAYVGGAPAGWCSTGPRPGYARIERTKALKPDDPTDPRIWSIPCFYVGKEHRGRGVARALLDAAVARAAEAGATMLEGYPVANPKGAGAALSTGTVDLFTAAGFTVGGDQPASGRRVVTRRAL</sequence>
<evidence type="ECO:0000259" key="1">
    <source>
        <dbReference type="PROSITE" id="PS51186"/>
    </source>
</evidence>
<feature type="domain" description="N-acetyltransferase" evidence="1">
    <location>
        <begin position="3"/>
        <end position="188"/>
    </location>
</feature>
<dbReference type="InterPro" id="IPR016181">
    <property type="entry name" value="Acyl_CoA_acyltransferase"/>
</dbReference>
<name>D2PSM8_KRIFD</name>
<dbReference type="KEGG" id="kfl:Kfla_4119"/>
<dbReference type="HOGENOM" id="CLU_105867_0_0_11"/>
<keyword evidence="2" id="KW-0808">Transferase</keyword>
<organism evidence="2 3">
    <name type="scientific">Kribbella flavida (strain DSM 17836 / JCM 10339 / NBRC 14399)</name>
    <dbReference type="NCBI Taxonomy" id="479435"/>
    <lineage>
        <taxon>Bacteria</taxon>
        <taxon>Bacillati</taxon>
        <taxon>Actinomycetota</taxon>
        <taxon>Actinomycetes</taxon>
        <taxon>Propionibacteriales</taxon>
        <taxon>Kribbellaceae</taxon>
        <taxon>Kribbella</taxon>
    </lineage>
</organism>
<dbReference type="CDD" id="cd04301">
    <property type="entry name" value="NAT_SF"/>
    <property type="match status" value="1"/>
</dbReference>
<dbReference type="RefSeq" id="WP_012921720.1">
    <property type="nucleotide sequence ID" value="NC_013729.1"/>
</dbReference>
<evidence type="ECO:0000313" key="2">
    <source>
        <dbReference type="EMBL" id="ADB33166.1"/>
    </source>
</evidence>
<reference evidence="3" key="1">
    <citation type="submission" date="2009-09" db="EMBL/GenBank/DDBJ databases">
        <title>The complete genome of Kribbella flavida DSM 17836.</title>
        <authorList>
            <consortium name="US DOE Joint Genome Institute (JGI-PGF)"/>
            <person name="Lucas S."/>
            <person name="Copeland A."/>
            <person name="Lapidus A."/>
            <person name="Glavina del Rio T."/>
            <person name="Dalin E."/>
            <person name="Tice H."/>
            <person name="Bruce D."/>
            <person name="Goodwin L."/>
            <person name="Pitluck S."/>
            <person name="Kyrpides N."/>
            <person name="Mavromatis K."/>
            <person name="Ivanova N."/>
            <person name="Saunders E."/>
            <person name="Brettin T."/>
            <person name="Detter J.C."/>
            <person name="Han C."/>
            <person name="Larimer F."/>
            <person name="Land M."/>
            <person name="Hauser L."/>
            <person name="Markowitz V."/>
            <person name="Cheng J.-F."/>
            <person name="Hugenholtz P."/>
            <person name="Woyke T."/>
            <person name="Wu D."/>
            <person name="Pukall R."/>
            <person name="Klenk H.-P."/>
            <person name="Eisen J.A."/>
        </authorList>
    </citation>
    <scope>NUCLEOTIDE SEQUENCE [LARGE SCALE GENOMIC DNA]</scope>
    <source>
        <strain evidence="3">DSM 17836 / JCM 10339 / NBRC 14399</strain>
    </source>
</reference>
<dbReference type="AlphaFoldDB" id="D2PSM8"/>
<dbReference type="SUPFAM" id="SSF55729">
    <property type="entry name" value="Acyl-CoA N-acyltransferases (Nat)"/>
    <property type="match status" value="1"/>
</dbReference>
<dbReference type="GO" id="GO:0016747">
    <property type="term" value="F:acyltransferase activity, transferring groups other than amino-acyl groups"/>
    <property type="evidence" value="ECO:0007669"/>
    <property type="project" value="InterPro"/>
</dbReference>
<gene>
    <name evidence="2" type="ordered locus">Kfla_4119</name>
</gene>
<dbReference type="InterPro" id="IPR000182">
    <property type="entry name" value="GNAT_dom"/>
</dbReference>